<dbReference type="HOGENOM" id="CLU_022422_0_0_6"/>
<dbReference type="GO" id="GO:0030288">
    <property type="term" value="C:outer membrane-bounded periplasmic space"/>
    <property type="evidence" value="ECO:0007669"/>
    <property type="project" value="TreeGrafter"/>
</dbReference>
<dbReference type="PANTHER" id="PTHR32060">
    <property type="entry name" value="TAIL-SPECIFIC PROTEASE"/>
    <property type="match status" value="1"/>
</dbReference>
<dbReference type="GO" id="GO:0007165">
    <property type="term" value="P:signal transduction"/>
    <property type="evidence" value="ECO:0007669"/>
    <property type="project" value="TreeGrafter"/>
</dbReference>
<reference evidence="3 4" key="1">
    <citation type="submission" date="2007-03" db="EMBL/GenBank/DDBJ databases">
        <title>Complete sequence of Shewanella loihica PV-4.</title>
        <authorList>
            <consortium name="US DOE Joint Genome Institute"/>
            <person name="Copeland A."/>
            <person name="Lucas S."/>
            <person name="Lapidus A."/>
            <person name="Barry K."/>
            <person name="Detter J.C."/>
            <person name="Glavina del Rio T."/>
            <person name="Hammon N."/>
            <person name="Israni S."/>
            <person name="Dalin E."/>
            <person name="Tice H."/>
            <person name="Pitluck S."/>
            <person name="Chain P."/>
            <person name="Malfatti S."/>
            <person name="Shin M."/>
            <person name="Vergez L."/>
            <person name="Schmutz J."/>
            <person name="Larimer F."/>
            <person name="Land M."/>
            <person name="Hauser L."/>
            <person name="Kyrpides N."/>
            <person name="Mikhailova N."/>
            <person name="Romine M.F."/>
            <person name="Serres G."/>
            <person name="Fredrickson J."/>
            <person name="Tiedje J."/>
            <person name="Richardson P."/>
        </authorList>
    </citation>
    <scope>NUCLEOTIDE SEQUENCE [LARGE SCALE GENOMIC DNA]</scope>
    <source>
        <strain evidence="4">ATCC BAA-1088 / PV-4</strain>
    </source>
</reference>
<dbReference type="GO" id="GO:0004175">
    <property type="term" value="F:endopeptidase activity"/>
    <property type="evidence" value="ECO:0007669"/>
    <property type="project" value="TreeGrafter"/>
</dbReference>
<sequence length="747" mass="84159" precursor="true">MKTSIRIMVLLLSLLAAFGGVAKPSIPDLDFETYDKFPADGWRVSGGEAGYSFSVDDKVFQRGQRSVSVEFKRDKPNAGSFGYGLALQAKGQNIKLRGAVKTEGITDGWAGLMLNVHPNQAFSNMREQKLFGDNDWRDFEISLDVDLKNASAITVGGVLSGNGKVWFDDLQILIDDKPLTSSQLREIPRAYKDDEFDAGSKLVLSGLDEATLVNLDLLGRVWGFLKYHHPNVGRGDYNWDYELFRFLPDYLSAVDVQERDKSLVGWIDRLGKVTPCIDCKVTNQESVLKPDHRWFYEFGLSKELIKKLNSVYEDRRQGASFYVTTNSRRRVIFSNEKAYFNMPYPDDGFRLLALYRYWNIVQYFFPYKYLTDKEWSGVLAEYLPLFLGAKNRLDYEKVTLSLIAELKDTHANLWAGRGEVEKMRGEFYPPVFTRFVEGELVVVDFYTDNESNISDMSRLGGLSIGDVITEIDGVAVEKLVKDKLRYYPASNEASRLRDIAPDLLRSNKAEIDISFRRDKLMGNTSLKLFKKDELDYFYLYRKPKGEKSYKNIDGDIGYVTLATIEKEDVDSIKNQFKDAAGIIIDIRNYPNTPSMYSLGSFFVEDKSAFAKFTYPNINNPGEFGVGNVAVLKPSEVTFKGKLVVLVNENTQSQAEFTAMAFRAGRDTTIIGSKTSGADGNMVRLDLPGGLRTAFSGLGVYYPDGGETQRVGIIPDIEVRPTIVGVREGRDELVETAIEVIKTSSVGR</sequence>
<dbReference type="eggNOG" id="COG0793">
    <property type="taxonomic scope" value="Bacteria"/>
</dbReference>
<dbReference type="InterPro" id="IPR005151">
    <property type="entry name" value="Tail-specific_protease"/>
</dbReference>
<dbReference type="Proteomes" id="UP000001558">
    <property type="component" value="Chromosome"/>
</dbReference>
<evidence type="ECO:0000313" key="3">
    <source>
        <dbReference type="EMBL" id="ABO25667.1"/>
    </source>
</evidence>
<feature type="signal peptide" evidence="1">
    <location>
        <begin position="1"/>
        <end position="22"/>
    </location>
</feature>
<dbReference type="Gene3D" id="2.60.120.260">
    <property type="entry name" value="Galactose-binding domain-like"/>
    <property type="match status" value="1"/>
</dbReference>
<dbReference type="InterPro" id="IPR029045">
    <property type="entry name" value="ClpP/crotonase-like_dom_sf"/>
</dbReference>
<dbReference type="SUPFAM" id="SSF52096">
    <property type="entry name" value="ClpP/crotonase"/>
    <property type="match status" value="1"/>
</dbReference>
<feature type="chain" id="PRO_5002657076" evidence="1">
    <location>
        <begin position="23"/>
        <end position="747"/>
    </location>
</feature>
<keyword evidence="1" id="KW-0732">Signal</keyword>
<dbReference type="InterPro" id="IPR036034">
    <property type="entry name" value="PDZ_sf"/>
</dbReference>
<dbReference type="GO" id="GO:0008236">
    <property type="term" value="F:serine-type peptidase activity"/>
    <property type="evidence" value="ECO:0007669"/>
    <property type="project" value="InterPro"/>
</dbReference>
<evidence type="ECO:0000259" key="2">
    <source>
        <dbReference type="SMART" id="SM00245"/>
    </source>
</evidence>
<dbReference type="PANTHER" id="PTHR32060:SF30">
    <property type="entry name" value="CARBOXY-TERMINAL PROCESSING PROTEASE CTPA"/>
    <property type="match status" value="1"/>
</dbReference>
<protein>
    <submittedName>
        <fullName evidence="3">Peptidase S41</fullName>
    </submittedName>
</protein>
<dbReference type="EMBL" id="CP000606">
    <property type="protein sequence ID" value="ABO25667.1"/>
    <property type="molecule type" value="Genomic_DNA"/>
</dbReference>
<dbReference type="GO" id="GO:0006508">
    <property type="term" value="P:proteolysis"/>
    <property type="evidence" value="ECO:0007669"/>
    <property type="project" value="InterPro"/>
</dbReference>
<evidence type="ECO:0000313" key="4">
    <source>
        <dbReference type="Proteomes" id="UP000001558"/>
    </source>
</evidence>
<name>A3QJL9_SHELP</name>
<proteinExistence type="predicted"/>
<dbReference type="CDD" id="cd07562">
    <property type="entry name" value="Peptidase_S41_TRI"/>
    <property type="match status" value="1"/>
</dbReference>
<dbReference type="Pfam" id="PF03572">
    <property type="entry name" value="Peptidase_S41"/>
    <property type="match status" value="1"/>
</dbReference>
<organism evidence="3 4">
    <name type="scientific">Shewanella loihica (strain ATCC BAA-1088 / PV-4)</name>
    <dbReference type="NCBI Taxonomy" id="323850"/>
    <lineage>
        <taxon>Bacteria</taxon>
        <taxon>Pseudomonadati</taxon>
        <taxon>Pseudomonadota</taxon>
        <taxon>Gammaproteobacteria</taxon>
        <taxon>Alteromonadales</taxon>
        <taxon>Shewanellaceae</taxon>
        <taxon>Shewanella</taxon>
    </lineage>
</organism>
<gene>
    <name evidence="3" type="ordered locus">Shew_3801</name>
</gene>
<dbReference type="STRING" id="323850.Shew_3801"/>
<dbReference type="KEGG" id="slo:Shew_3801"/>
<evidence type="ECO:0000256" key="1">
    <source>
        <dbReference type="SAM" id="SignalP"/>
    </source>
</evidence>
<dbReference type="SMART" id="SM00245">
    <property type="entry name" value="TSPc"/>
    <property type="match status" value="1"/>
</dbReference>
<accession>A3QJL9</accession>
<keyword evidence="4" id="KW-1185">Reference proteome</keyword>
<dbReference type="AlphaFoldDB" id="A3QJL9"/>
<dbReference type="Gene3D" id="3.30.750.44">
    <property type="match status" value="1"/>
</dbReference>
<dbReference type="RefSeq" id="WP_011867595.1">
    <property type="nucleotide sequence ID" value="NC_009092.1"/>
</dbReference>
<dbReference type="Gene3D" id="2.30.42.10">
    <property type="match status" value="1"/>
</dbReference>
<dbReference type="OrthoDB" id="8365150at2"/>
<dbReference type="Gene3D" id="3.90.226.10">
    <property type="entry name" value="2-enoyl-CoA Hydratase, Chain A, domain 1"/>
    <property type="match status" value="1"/>
</dbReference>
<feature type="domain" description="Tail specific protease" evidence="2">
    <location>
        <begin position="521"/>
        <end position="719"/>
    </location>
</feature>